<dbReference type="RefSeq" id="WP_064029141.1">
    <property type="nucleotide sequence ID" value="NZ_LUUK01000175.1"/>
</dbReference>
<dbReference type="Pfam" id="PF13579">
    <property type="entry name" value="Glyco_trans_4_4"/>
    <property type="match status" value="1"/>
</dbReference>
<dbReference type="Proteomes" id="UP000077628">
    <property type="component" value="Unassembled WGS sequence"/>
</dbReference>
<comment type="caution">
    <text evidence="3">The sequence shown here is derived from an EMBL/GenBank/DDBJ whole genome shotgun (WGS) entry which is preliminary data.</text>
</comment>
<dbReference type="InterPro" id="IPR001296">
    <property type="entry name" value="Glyco_trans_1"/>
</dbReference>
<evidence type="ECO:0000259" key="1">
    <source>
        <dbReference type="Pfam" id="PF00534"/>
    </source>
</evidence>
<dbReference type="PANTHER" id="PTHR45947">
    <property type="entry name" value="SULFOQUINOVOSYL TRANSFERASE SQD2"/>
    <property type="match status" value="1"/>
</dbReference>
<feature type="domain" description="Glycosyltransferase subfamily 4-like N-terminal" evidence="2">
    <location>
        <begin position="32"/>
        <end position="144"/>
    </location>
</feature>
<name>A0A177NIX7_9GAMM</name>
<accession>A0A177NIX7</accession>
<dbReference type="STRING" id="702114.A1355_06995"/>
<dbReference type="GO" id="GO:0016758">
    <property type="term" value="F:hexosyltransferase activity"/>
    <property type="evidence" value="ECO:0007669"/>
    <property type="project" value="TreeGrafter"/>
</dbReference>
<gene>
    <name evidence="3" type="ORF">A1355_06995</name>
</gene>
<dbReference type="OrthoDB" id="9802525at2"/>
<keyword evidence="4" id="KW-1185">Reference proteome</keyword>
<protein>
    <recommendedName>
        <fullName evidence="5">Glycosyl transferase family 1</fullName>
    </recommendedName>
</protein>
<dbReference type="PANTHER" id="PTHR45947:SF3">
    <property type="entry name" value="SULFOQUINOVOSYL TRANSFERASE SQD2"/>
    <property type="match status" value="1"/>
</dbReference>
<dbReference type="SUPFAM" id="SSF53756">
    <property type="entry name" value="UDP-Glycosyltransferase/glycogen phosphorylase"/>
    <property type="match status" value="1"/>
</dbReference>
<dbReference type="EMBL" id="LUUK01000175">
    <property type="protein sequence ID" value="OAI17821.1"/>
    <property type="molecule type" value="Genomic_DNA"/>
</dbReference>
<evidence type="ECO:0000313" key="3">
    <source>
        <dbReference type="EMBL" id="OAI17821.1"/>
    </source>
</evidence>
<dbReference type="InterPro" id="IPR028098">
    <property type="entry name" value="Glyco_trans_4-like_N"/>
</dbReference>
<proteinExistence type="predicted"/>
<organism evidence="3 4">
    <name type="scientific">Methylomonas koyamae</name>
    <dbReference type="NCBI Taxonomy" id="702114"/>
    <lineage>
        <taxon>Bacteria</taxon>
        <taxon>Pseudomonadati</taxon>
        <taxon>Pseudomonadota</taxon>
        <taxon>Gammaproteobacteria</taxon>
        <taxon>Methylococcales</taxon>
        <taxon>Methylococcaceae</taxon>
        <taxon>Methylomonas</taxon>
    </lineage>
</organism>
<evidence type="ECO:0000313" key="4">
    <source>
        <dbReference type="Proteomes" id="UP000077628"/>
    </source>
</evidence>
<evidence type="ECO:0008006" key="5">
    <source>
        <dbReference type="Google" id="ProtNLM"/>
    </source>
</evidence>
<dbReference type="Pfam" id="PF00534">
    <property type="entry name" value="Glycos_transf_1"/>
    <property type="match status" value="1"/>
</dbReference>
<dbReference type="CDD" id="cd03801">
    <property type="entry name" value="GT4_PimA-like"/>
    <property type="match status" value="1"/>
</dbReference>
<dbReference type="Gene3D" id="3.40.50.2000">
    <property type="entry name" value="Glycogen Phosphorylase B"/>
    <property type="match status" value="2"/>
</dbReference>
<sequence>MRIGLLIYGDIQTLSGGYFYNRQLLDYLRGQGDSIEIVSLPYRRYASHLADNVADALLKRIAAAELDLLIQDAMTHPSLFWLNRRLARRLNLPLIALVHLLSGVENAGKPLAWLYRAVERRYLQSVSGIIANSRTTLAQISRMLDGRLPPHCIAPPAADHIATVAADTLTERARQAGPLRILAVGNVIERKGLQVLVEALGRLPRHDYRATLVGRLDMEPAYVNQLRQTIRRHALNDRIELAGAVVGADLAELYRTHQLMVLPSAYESYGIVYAEALRFGLPAVATTGGAAREIIRPGETGFLIAPGDSAELAALLQNLHRDRDRLTKLSHNALTASAQLPSWHECGATVRRFLRESLASRF</sequence>
<reference evidence="4" key="1">
    <citation type="submission" date="2016-03" db="EMBL/GenBank/DDBJ databases">
        <authorList>
            <person name="Heylen K."/>
            <person name="De Vos P."/>
            <person name="Vekeman B."/>
        </authorList>
    </citation>
    <scope>NUCLEOTIDE SEQUENCE [LARGE SCALE GENOMIC DNA]</scope>
    <source>
        <strain evidence="4">R-45383</strain>
    </source>
</reference>
<feature type="domain" description="Glycosyl transferase family 1" evidence="1">
    <location>
        <begin position="176"/>
        <end position="333"/>
    </location>
</feature>
<evidence type="ECO:0000259" key="2">
    <source>
        <dbReference type="Pfam" id="PF13579"/>
    </source>
</evidence>
<dbReference type="InterPro" id="IPR050194">
    <property type="entry name" value="Glycosyltransferase_grp1"/>
</dbReference>
<dbReference type="AlphaFoldDB" id="A0A177NIX7"/>